<dbReference type="InterPro" id="IPR043993">
    <property type="entry name" value="T4SS_pilin"/>
</dbReference>
<evidence type="ECO:0008006" key="5">
    <source>
        <dbReference type="Google" id="ProtNLM"/>
    </source>
</evidence>
<protein>
    <recommendedName>
        <fullName evidence="5">DUF4190 domain-containing protein</fullName>
    </recommendedName>
</protein>
<feature type="chain" id="PRO_5009581247" description="DUF4190 domain-containing protein" evidence="2">
    <location>
        <begin position="27"/>
        <end position="132"/>
    </location>
</feature>
<keyword evidence="2" id="KW-0732">Signal</keyword>
<evidence type="ECO:0000256" key="2">
    <source>
        <dbReference type="SAM" id="SignalP"/>
    </source>
</evidence>
<organism evidence="3 4">
    <name type="scientific">Candidatus Woykebacteria bacterium RIFCSPHIGHO2_02_FULL_43_16b</name>
    <dbReference type="NCBI Taxonomy" id="1802601"/>
    <lineage>
        <taxon>Bacteria</taxon>
        <taxon>Candidatus Woykeibacteriota</taxon>
    </lineage>
</organism>
<name>A0A1G1WL42_9BACT</name>
<dbReference type="Proteomes" id="UP000177821">
    <property type="component" value="Unassembled WGS sequence"/>
</dbReference>
<dbReference type="EMBL" id="MHCX01000050">
    <property type="protein sequence ID" value="OGY28468.1"/>
    <property type="molecule type" value="Genomic_DNA"/>
</dbReference>
<sequence>MIIKLKVFFLTLLTFLLLAAPQSAFAIDCSKFSSDPDIISGKTLGVYHLECVYQKFIGVVAPLAGLVAFIFIAYGGIKYISAQGDQKAVASAKITITISIFGLAMVLIAYFIIDILTRFTGVDLRNFEIPKP</sequence>
<feature type="transmembrane region" description="Helical" evidence="1">
    <location>
        <begin position="56"/>
        <end position="77"/>
    </location>
</feature>
<feature type="transmembrane region" description="Helical" evidence="1">
    <location>
        <begin position="89"/>
        <end position="113"/>
    </location>
</feature>
<keyword evidence="1" id="KW-1133">Transmembrane helix</keyword>
<proteinExistence type="predicted"/>
<reference evidence="3 4" key="1">
    <citation type="journal article" date="2016" name="Nat. Commun.">
        <title>Thousands of microbial genomes shed light on interconnected biogeochemical processes in an aquifer system.</title>
        <authorList>
            <person name="Anantharaman K."/>
            <person name="Brown C.T."/>
            <person name="Hug L.A."/>
            <person name="Sharon I."/>
            <person name="Castelle C.J."/>
            <person name="Probst A.J."/>
            <person name="Thomas B.C."/>
            <person name="Singh A."/>
            <person name="Wilkins M.J."/>
            <person name="Karaoz U."/>
            <person name="Brodie E.L."/>
            <person name="Williams K.H."/>
            <person name="Hubbard S.S."/>
            <person name="Banfield J.F."/>
        </authorList>
    </citation>
    <scope>NUCLEOTIDE SEQUENCE [LARGE SCALE GENOMIC DNA]</scope>
</reference>
<keyword evidence="1" id="KW-0812">Transmembrane</keyword>
<evidence type="ECO:0000313" key="3">
    <source>
        <dbReference type="EMBL" id="OGY28468.1"/>
    </source>
</evidence>
<dbReference type="AlphaFoldDB" id="A0A1G1WL42"/>
<accession>A0A1G1WL42</accession>
<dbReference type="Pfam" id="PF18895">
    <property type="entry name" value="T4SS_pilin"/>
    <property type="match status" value="1"/>
</dbReference>
<evidence type="ECO:0000256" key="1">
    <source>
        <dbReference type="SAM" id="Phobius"/>
    </source>
</evidence>
<gene>
    <name evidence="3" type="ORF">A3J50_00395</name>
</gene>
<comment type="caution">
    <text evidence="3">The sequence shown here is derived from an EMBL/GenBank/DDBJ whole genome shotgun (WGS) entry which is preliminary data.</text>
</comment>
<keyword evidence="1" id="KW-0472">Membrane</keyword>
<feature type="signal peptide" evidence="2">
    <location>
        <begin position="1"/>
        <end position="26"/>
    </location>
</feature>
<evidence type="ECO:0000313" key="4">
    <source>
        <dbReference type="Proteomes" id="UP000177821"/>
    </source>
</evidence>